<accession>A0A8S9PFF2</accession>
<gene>
    <name evidence="1" type="ORF">F2Q69_00048302</name>
</gene>
<dbReference type="Proteomes" id="UP000712600">
    <property type="component" value="Unassembled WGS sequence"/>
</dbReference>
<dbReference type="AlphaFoldDB" id="A0A8S9PFF2"/>
<evidence type="ECO:0000313" key="2">
    <source>
        <dbReference type="Proteomes" id="UP000712600"/>
    </source>
</evidence>
<dbReference type="EMBL" id="QGKX02001347">
    <property type="protein sequence ID" value="KAF3521607.1"/>
    <property type="molecule type" value="Genomic_DNA"/>
</dbReference>
<protein>
    <submittedName>
        <fullName evidence="1">Uncharacterized protein</fullName>
    </submittedName>
</protein>
<proteinExistence type="predicted"/>
<reference evidence="1" key="1">
    <citation type="submission" date="2019-12" db="EMBL/GenBank/DDBJ databases">
        <title>Genome sequencing and annotation of Brassica cretica.</title>
        <authorList>
            <person name="Studholme D.J."/>
            <person name="Sarris P."/>
        </authorList>
    </citation>
    <scope>NUCLEOTIDE SEQUENCE</scope>
    <source>
        <strain evidence="1">PFS-109/04</strain>
        <tissue evidence="1">Leaf</tissue>
    </source>
</reference>
<sequence length="170" mass="19333">MSQKRSKLCQGRGCDVVIKSVVEPEVNQAVQTGYLGNTSDKASVKEGYLDNQKEFFHESNFTRELAYQGVIEAWNFKKIFTDKKVMDFPSPLEGQSCSLREIHIQQTKSHLPSTDLVRIAPSIAHCYRPPDHTGSIQSKPQSSLQYSLNPRLYHLVTEPRAPEIQLPLRF</sequence>
<organism evidence="1 2">
    <name type="scientific">Brassica cretica</name>
    <name type="common">Mustard</name>
    <dbReference type="NCBI Taxonomy" id="69181"/>
    <lineage>
        <taxon>Eukaryota</taxon>
        <taxon>Viridiplantae</taxon>
        <taxon>Streptophyta</taxon>
        <taxon>Embryophyta</taxon>
        <taxon>Tracheophyta</taxon>
        <taxon>Spermatophyta</taxon>
        <taxon>Magnoliopsida</taxon>
        <taxon>eudicotyledons</taxon>
        <taxon>Gunneridae</taxon>
        <taxon>Pentapetalae</taxon>
        <taxon>rosids</taxon>
        <taxon>malvids</taxon>
        <taxon>Brassicales</taxon>
        <taxon>Brassicaceae</taxon>
        <taxon>Brassiceae</taxon>
        <taxon>Brassica</taxon>
    </lineage>
</organism>
<name>A0A8S9PFF2_BRACR</name>
<comment type="caution">
    <text evidence="1">The sequence shown here is derived from an EMBL/GenBank/DDBJ whole genome shotgun (WGS) entry which is preliminary data.</text>
</comment>
<evidence type="ECO:0000313" key="1">
    <source>
        <dbReference type="EMBL" id="KAF3521607.1"/>
    </source>
</evidence>